<evidence type="ECO:0000313" key="2">
    <source>
        <dbReference type="Proteomes" id="UP000064967"/>
    </source>
</evidence>
<dbReference type="Proteomes" id="UP000064967">
    <property type="component" value="Chromosome"/>
</dbReference>
<dbReference type="EMBL" id="CP012333">
    <property type="protein sequence ID" value="AKV04167.1"/>
    <property type="molecule type" value="Genomic_DNA"/>
</dbReference>
<dbReference type="KEGG" id="llu:AKJ09_10830"/>
<gene>
    <name evidence="1" type="ORF">AKJ09_10830</name>
</gene>
<protein>
    <submittedName>
        <fullName evidence="1">Uncharacterized protein</fullName>
    </submittedName>
</protein>
<dbReference type="AlphaFoldDB" id="A0A0K1QER7"/>
<keyword evidence="2" id="KW-1185">Reference proteome</keyword>
<proteinExistence type="predicted"/>
<accession>A0A0K1QER7</accession>
<name>A0A0K1QER7_9BACT</name>
<sequence length="206" mass="21978">MRVRSKEIAASHRAFACREQYTRLVTELALDASRSRVRIQTFAEGLFARLAHDLELVCGELSGSATRTASGTGSAVVSAPLRGIEVGGVVEHGRVDASRLSSSDRRDIVDKMQREVFHAAASSSLTIEATLQGSSARLRITLPNGRRTDASATALLREEDGSVATSGGFSLSLSDIGSDVIKGPMGAFRVKDRVEVVFDLVFTPKG</sequence>
<evidence type="ECO:0000313" key="1">
    <source>
        <dbReference type="EMBL" id="AKV04167.1"/>
    </source>
</evidence>
<organism evidence="1 2">
    <name type="scientific">Labilithrix luteola</name>
    <dbReference type="NCBI Taxonomy" id="1391654"/>
    <lineage>
        <taxon>Bacteria</taxon>
        <taxon>Pseudomonadati</taxon>
        <taxon>Myxococcota</taxon>
        <taxon>Polyangia</taxon>
        <taxon>Polyangiales</taxon>
        <taxon>Labilitrichaceae</taxon>
        <taxon>Labilithrix</taxon>
    </lineage>
</organism>
<reference evidence="1 2" key="1">
    <citation type="submission" date="2015-08" db="EMBL/GenBank/DDBJ databases">
        <authorList>
            <person name="Babu N.S."/>
            <person name="Beckwith C.J."/>
            <person name="Beseler K.G."/>
            <person name="Brison A."/>
            <person name="Carone J.V."/>
            <person name="Caskin T.P."/>
            <person name="Diamond M."/>
            <person name="Durham M.E."/>
            <person name="Foxe J.M."/>
            <person name="Go M."/>
            <person name="Henderson B.A."/>
            <person name="Jones I.B."/>
            <person name="McGettigan J.A."/>
            <person name="Micheletti S.J."/>
            <person name="Nasrallah M.E."/>
            <person name="Ortiz D."/>
            <person name="Piller C.R."/>
            <person name="Privatt S.R."/>
            <person name="Schneider S.L."/>
            <person name="Sharp S."/>
            <person name="Smith T.C."/>
            <person name="Stanton J.D."/>
            <person name="Ullery H.E."/>
            <person name="Wilson R.J."/>
            <person name="Serrano M.G."/>
            <person name="Buck G."/>
            <person name="Lee V."/>
            <person name="Wang Y."/>
            <person name="Carvalho R."/>
            <person name="Voegtly L."/>
            <person name="Shi R."/>
            <person name="Duckworth R."/>
            <person name="Johnson A."/>
            <person name="Loviza R."/>
            <person name="Walstead R."/>
            <person name="Shah Z."/>
            <person name="Kiflezghi M."/>
            <person name="Wade K."/>
            <person name="Ball S.L."/>
            <person name="Bradley K.W."/>
            <person name="Asai D.J."/>
            <person name="Bowman C.A."/>
            <person name="Russell D.A."/>
            <person name="Pope W.H."/>
            <person name="Jacobs-Sera D."/>
            <person name="Hendrix R.W."/>
            <person name="Hatfull G.F."/>
        </authorList>
    </citation>
    <scope>NUCLEOTIDE SEQUENCE [LARGE SCALE GENOMIC DNA]</scope>
    <source>
        <strain evidence="1 2">DSM 27648</strain>
    </source>
</reference>